<accession>A0A2G8JDG0</accession>
<dbReference type="InterPro" id="IPR012133">
    <property type="entry name" value="Alpha-hydoxy_acid_DH_FMN"/>
</dbReference>
<dbReference type="OrthoDB" id="25826at2759"/>
<evidence type="ECO:0000256" key="1">
    <source>
        <dbReference type="ARBA" id="ARBA00001917"/>
    </source>
</evidence>
<comment type="caution">
    <text evidence="7">The sequence shown here is derived from an EMBL/GenBank/DDBJ whole genome shotgun (WGS) entry which is preliminary data.</text>
</comment>
<dbReference type="EMBL" id="MRZV01002409">
    <property type="protein sequence ID" value="PIK33776.1"/>
    <property type="molecule type" value="Genomic_DNA"/>
</dbReference>
<dbReference type="GO" id="GO:0010181">
    <property type="term" value="F:FMN binding"/>
    <property type="evidence" value="ECO:0007669"/>
    <property type="project" value="InterPro"/>
</dbReference>
<keyword evidence="8" id="KW-1185">Reference proteome</keyword>
<dbReference type="Gene3D" id="3.20.20.70">
    <property type="entry name" value="Aldolase class I"/>
    <property type="match status" value="1"/>
</dbReference>
<dbReference type="InterPro" id="IPR000262">
    <property type="entry name" value="FMN-dep_DH"/>
</dbReference>
<dbReference type="PROSITE" id="PS00557">
    <property type="entry name" value="FMN_HYDROXY_ACID_DH_1"/>
    <property type="match status" value="1"/>
</dbReference>
<gene>
    <name evidence="7" type="ORF">BSL78_29407</name>
</gene>
<dbReference type="STRING" id="307972.A0A2G8JDG0"/>
<dbReference type="GO" id="GO:0005782">
    <property type="term" value="C:peroxisomal matrix"/>
    <property type="evidence" value="ECO:0007669"/>
    <property type="project" value="TreeGrafter"/>
</dbReference>
<dbReference type="InterPro" id="IPR013785">
    <property type="entry name" value="Aldolase_TIM"/>
</dbReference>
<comment type="cofactor">
    <cofactor evidence="1">
        <name>FMN</name>
        <dbReference type="ChEBI" id="CHEBI:58210"/>
    </cofactor>
</comment>
<comment type="catalytic activity">
    <reaction evidence="5">
        <text>2-hydroxyoctanoate + O2 = 2-oxooctanoate + H2O2</text>
        <dbReference type="Rhea" id="RHEA:67940"/>
        <dbReference type="ChEBI" id="CHEBI:15379"/>
        <dbReference type="ChEBI" id="CHEBI:16240"/>
        <dbReference type="ChEBI" id="CHEBI:133514"/>
        <dbReference type="ChEBI" id="CHEBI:176689"/>
    </reaction>
    <physiologicalReaction direction="left-to-right" evidence="5">
        <dbReference type="Rhea" id="RHEA:67941"/>
    </physiologicalReaction>
</comment>
<proteinExistence type="inferred from homology"/>
<evidence type="ECO:0000256" key="5">
    <source>
        <dbReference type="ARBA" id="ARBA00029327"/>
    </source>
</evidence>
<dbReference type="SUPFAM" id="SSF51395">
    <property type="entry name" value="FMN-linked oxidoreductases"/>
    <property type="match status" value="1"/>
</dbReference>
<feature type="domain" description="FMN hydroxy acid dehydrogenase" evidence="6">
    <location>
        <begin position="1"/>
        <end position="250"/>
    </location>
</feature>
<dbReference type="InterPro" id="IPR008259">
    <property type="entry name" value="FMN_hydac_DH_AS"/>
</dbReference>
<protein>
    <submittedName>
        <fullName evidence="7">Putative hydroxyacid oxidase 1</fullName>
    </submittedName>
</protein>
<dbReference type="CDD" id="cd02809">
    <property type="entry name" value="alpha_hydroxyacid_oxid_FMN"/>
    <property type="match status" value="1"/>
</dbReference>
<dbReference type="Pfam" id="PF01070">
    <property type="entry name" value="FMN_dh"/>
    <property type="match status" value="1"/>
</dbReference>
<reference evidence="7 8" key="1">
    <citation type="journal article" date="2017" name="PLoS Biol.">
        <title>The sea cucumber genome provides insights into morphological evolution and visceral regeneration.</title>
        <authorList>
            <person name="Zhang X."/>
            <person name="Sun L."/>
            <person name="Yuan J."/>
            <person name="Sun Y."/>
            <person name="Gao Y."/>
            <person name="Zhang L."/>
            <person name="Li S."/>
            <person name="Dai H."/>
            <person name="Hamel J.F."/>
            <person name="Liu C."/>
            <person name="Yu Y."/>
            <person name="Liu S."/>
            <person name="Lin W."/>
            <person name="Guo K."/>
            <person name="Jin S."/>
            <person name="Xu P."/>
            <person name="Storey K.B."/>
            <person name="Huan P."/>
            <person name="Zhang T."/>
            <person name="Zhou Y."/>
            <person name="Zhang J."/>
            <person name="Lin C."/>
            <person name="Li X."/>
            <person name="Xing L."/>
            <person name="Huo D."/>
            <person name="Sun M."/>
            <person name="Wang L."/>
            <person name="Mercier A."/>
            <person name="Li F."/>
            <person name="Yang H."/>
            <person name="Xiang J."/>
        </authorList>
    </citation>
    <scope>NUCLEOTIDE SEQUENCE [LARGE SCALE GENOMIC DNA]</scope>
    <source>
        <strain evidence="7">Shaxun</strain>
        <tissue evidence="7">Muscle</tissue>
    </source>
</reference>
<dbReference type="PROSITE" id="PS51349">
    <property type="entry name" value="FMN_HYDROXY_ACID_DH_2"/>
    <property type="match status" value="1"/>
</dbReference>
<evidence type="ECO:0000313" key="8">
    <source>
        <dbReference type="Proteomes" id="UP000230750"/>
    </source>
</evidence>
<comment type="similarity">
    <text evidence="3">Belongs to the FMN-dependent alpha-hydroxy acid dehydrogenase family.</text>
</comment>
<evidence type="ECO:0000256" key="3">
    <source>
        <dbReference type="ARBA" id="ARBA00024042"/>
    </source>
</evidence>
<evidence type="ECO:0000313" key="7">
    <source>
        <dbReference type="EMBL" id="PIK33776.1"/>
    </source>
</evidence>
<dbReference type="GO" id="GO:0001561">
    <property type="term" value="P:fatty acid alpha-oxidation"/>
    <property type="evidence" value="ECO:0007669"/>
    <property type="project" value="TreeGrafter"/>
</dbReference>
<comment type="catalytic activity">
    <reaction evidence="4">
        <text>a (2S)-2-hydroxycarboxylate + O2 = a 2-oxocarboxylate + H2O2</text>
        <dbReference type="Rhea" id="RHEA:16789"/>
        <dbReference type="ChEBI" id="CHEBI:15379"/>
        <dbReference type="ChEBI" id="CHEBI:16240"/>
        <dbReference type="ChEBI" id="CHEBI:35179"/>
        <dbReference type="ChEBI" id="CHEBI:58123"/>
        <dbReference type="EC" id="1.1.3.15"/>
    </reaction>
    <physiologicalReaction direction="left-to-right" evidence="4">
        <dbReference type="Rhea" id="RHEA:16790"/>
    </physiologicalReaction>
</comment>
<name>A0A2G8JDG0_STIJA</name>
<dbReference type="PANTHER" id="PTHR10578:SF149">
    <property type="entry name" value="2-HYDROXYACID OXIDASE 2"/>
    <property type="match status" value="1"/>
</dbReference>
<evidence type="ECO:0000259" key="6">
    <source>
        <dbReference type="PROSITE" id="PS51349"/>
    </source>
</evidence>
<sequence length="255" mass="27800">MVSYGCKTYLNKDRRNTKDIVQRAEKAGFKAIVVTVDSPCVGIRKNKGTKVGDQFIKTLKGEVAAKGFVNYQGAVDDIAKARASGDDRLFKYVWDQSLSCPKWEEVEWLKTVTKLPLIMKGIMTLKMRSKAVAVGAKAIIVSNHGGRQLDGLPASIEVLPEIADAVKGTGVEVYVDGGIRNGSDVLKALALGAKFVFCWRPALWGLSMDGADGVAEVLRTLEHELKVTMTLCGCSRLSDIDRSLVIHEAKLKCKL</sequence>
<dbReference type="PANTHER" id="PTHR10578">
    <property type="entry name" value="S -2-HYDROXY-ACID OXIDASE-RELATED"/>
    <property type="match status" value="1"/>
</dbReference>
<dbReference type="Proteomes" id="UP000230750">
    <property type="component" value="Unassembled WGS sequence"/>
</dbReference>
<keyword evidence="2" id="KW-0560">Oxidoreductase</keyword>
<organism evidence="7 8">
    <name type="scientific">Stichopus japonicus</name>
    <name type="common">Sea cucumber</name>
    <dbReference type="NCBI Taxonomy" id="307972"/>
    <lineage>
        <taxon>Eukaryota</taxon>
        <taxon>Metazoa</taxon>
        <taxon>Echinodermata</taxon>
        <taxon>Eleutherozoa</taxon>
        <taxon>Echinozoa</taxon>
        <taxon>Holothuroidea</taxon>
        <taxon>Aspidochirotacea</taxon>
        <taxon>Aspidochirotida</taxon>
        <taxon>Stichopodidae</taxon>
        <taxon>Apostichopus</taxon>
    </lineage>
</organism>
<dbReference type="AlphaFoldDB" id="A0A2G8JDG0"/>
<evidence type="ECO:0000256" key="2">
    <source>
        <dbReference type="ARBA" id="ARBA00023002"/>
    </source>
</evidence>
<evidence type="ECO:0000256" key="4">
    <source>
        <dbReference type="ARBA" id="ARBA00029325"/>
    </source>
</evidence>
<dbReference type="InterPro" id="IPR037396">
    <property type="entry name" value="FMN_HAD"/>
</dbReference>
<dbReference type="GO" id="GO:0003973">
    <property type="term" value="F:(S)-2-hydroxy-acid oxidase activity"/>
    <property type="evidence" value="ECO:0007669"/>
    <property type="project" value="UniProtKB-EC"/>
</dbReference>